<evidence type="ECO:0000313" key="2">
    <source>
        <dbReference type="Proteomes" id="UP001243330"/>
    </source>
</evidence>
<evidence type="ECO:0000313" key="1">
    <source>
        <dbReference type="EMBL" id="KAK1851564.1"/>
    </source>
</evidence>
<name>A0AAD9EHB3_9PEZI</name>
<sequence>MDSLQGPELREYIRELEQQVELKKVISKEAQPTSLKYRQWSIETTWKPDRSTSAWDYSRVRVVGQLFIHILHIIRQGRLDAPEHEFVAAMNKLTQIISNSSQANKAAIRWLLGVCNGIYENDNGPVKMAIWALADVLHKRWDPQLSNAYITAPPIFTEALKIDQVRQANDPRGVYAVRVRVAPEQKIASFVKVPSSPYLVLLYPEEDGKKFACVDVGLLS</sequence>
<reference evidence="1" key="1">
    <citation type="submission" date="2023-01" db="EMBL/GenBank/DDBJ databases">
        <title>Colletotrichum chrysophilum M932 genome sequence.</title>
        <authorList>
            <person name="Baroncelli R."/>
        </authorList>
    </citation>
    <scope>NUCLEOTIDE SEQUENCE</scope>
    <source>
        <strain evidence="1">M932</strain>
    </source>
</reference>
<comment type="caution">
    <text evidence="1">The sequence shown here is derived from an EMBL/GenBank/DDBJ whole genome shotgun (WGS) entry which is preliminary data.</text>
</comment>
<dbReference type="AlphaFoldDB" id="A0AAD9EHB3"/>
<gene>
    <name evidence="1" type="ORF">CCHR01_05762</name>
</gene>
<accession>A0AAD9EHB3</accession>
<keyword evidence="2" id="KW-1185">Reference proteome</keyword>
<dbReference type="EMBL" id="JAQOWY010000093">
    <property type="protein sequence ID" value="KAK1851564.1"/>
    <property type="molecule type" value="Genomic_DNA"/>
</dbReference>
<proteinExistence type="predicted"/>
<organism evidence="1 2">
    <name type="scientific">Colletotrichum chrysophilum</name>
    <dbReference type="NCBI Taxonomy" id="1836956"/>
    <lineage>
        <taxon>Eukaryota</taxon>
        <taxon>Fungi</taxon>
        <taxon>Dikarya</taxon>
        <taxon>Ascomycota</taxon>
        <taxon>Pezizomycotina</taxon>
        <taxon>Sordariomycetes</taxon>
        <taxon>Hypocreomycetidae</taxon>
        <taxon>Glomerellales</taxon>
        <taxon>Glomerellaceae</taxon>
        <taxon>Colletotrichum</taxon>
        <taxon>Colletotrichum gloeosporioides species complex</taxon>
    </lineage>
</organism>
<dbReference type="Proteomes" id="UP001243330">
    <property type="component" value="Unassembled WGS sequence"/>
</dbReference>
<protein>
    <submittedName>
        <fullName evidence="1">Uncharacterized protein</fullName>
    </submittedName>
</protein>